<dbReference type="PANTHER" id="PTHR33748:SF5">
    <property type="entry name" value="GROUND-LIKE DOMAIN-CONTAINING PROTEIN"/>
    <property type="match status" value="1"/>
</dbReference>
<feature type="region of interest" description="Disordered" evidence="5">
    <location>
        <begin position="654"/>
        <end position="684"/>
    </location>
</feature>
<dbReference type="PANTHER" id="PTHR33748">
    <property type="entry name" value="PROTEIN CBG04600"/>
    <property type="match status" value="1"/>
</dbReference>
<keyword evidence="3" id="KW-0862">Zinc</keyword>
<dbReference type="Pfam" id="PF00097">
    <property type="entry name" value="zf-C3HC4"/>
    <property type="match status" value="1"/>
</dbReference>
<evidence type="ECO:0000256" key="5">
    <source>
        <dbReference type="SAM" id="MobiDB-lite"/>
    </source>
</evidence>
<keyword evidence="6" id="KW-0812">Transmembrane</keyword>
<feature type="compositionally biased region" description="Polar residues" evidence="5">
    <location>
        <begin position="267"/>
        <end position="294"/>
    </location>
</feature>
<dbReference type="Gene3D" id="3.30.40.10">
    <property type="entry name" value="Zinc/RING finger domain, C3HC4 (zinc finger)"/>
    <property type="match status" value="1"/>
</dbReference>
<feature type="region of interest" description="Disordered" evidence="5">
    <location>
        <begin position="167"/>
        <end position="294"/>
    </location>
</feature>
<dbReference type="SMART" id="SM00184">
    <property type="entry name" value="RING"/>
    <property type="match status" value="1"/>
</dbReference>
<dbReference type="Proteomes" id="UP000541610">
    <property type="component" value="Unassembled WGS sequence"/>
</dbReference>
<feature type="compositionally biased region" description="Gly residues" evidence="5">
    <location>
        <begin position="757"/>
        <end position="783"/>
    </location>
</feature>
<keyword evidence="2 4" id="KW-0863">Zinc-finger</keyword>
<dbReference type="GO" id="GO:0008270">
    <property type="term" value="F:zinc ion binding"/>
    <property type="evidence" value="ECO:0007669"/>
    <property type="project" value="UniProtKB-KW"/>
</dbReference>
<protein>
    <recommendedName>
        <fullName evidence="7">RING-type domain-containing protein</fullName>
    </recommendedName>
</protein>
<evidence type="ECO:0000256" key="6">
    <source>
        <dbReference type="SAM" id="Phobius"/>
    </source>
</evidence>
<dbReference type="GO" id="GO:0016020">
    <property type="term" value="C:membrane"/>
    <property type="evidence" value="ECO:0007669"/>
    <property type="project" value="TreeGrafter"/>
</dbReference>
<feature type="transmembrane region" description="Helical" evidence="6">
    <location>
        <begin position="529"/>
        <end position="552"/>
    </location>
</feature>
<feature type="compositionally biased region" description="Basic and acidic residues" evidence="5">
    <location>
        <begin position="219"/>
        <end position="230"/>
    </location>
</feature>
<evidence type="ECO:0000256" key="3">
    <source>
        <dbReference type="ARBA" id="ARBA00022833"/>
    </source>
</evidence>
<feature type="domain" description="RING-type" evidence="7">
    <location>
        <begin position="584"/>
        <end position="651"/>
    </location>
</feature>
<name>A0A7J6NLZ8_PEROL</name>
<keyword evidence="6" id="KW-1133">Transmembrane helix</keyword>
<dbReference type="AlphaFoldDB" id="A0A7J6NLZ8"/>
<evidence type="ECO:0000313" key="9">
    <source>
        <dbReference type="Proteomes" id="UP000541610"/>
    </source>
</evidence>
<accession>A0A7J6NLZ8</accession>
<evidence type="ECO:0000313" key="8">
    <source>
        <dbReference type="EMBL" id="KAF4684909.1"/>
    </source>
</evidence>
<keyword evidence="6" id="KW-0472">Membrane</keyword>
<dbReference type="PROSITE" id="PS50089">
    <property type="entry name" value="ZF_RING_2"/>
    <property type="match status" value="1"/>
</dbReference>
<proteinExistence type="predicted"/>
<dbReference type="Gene3D" id="3.10.310.50">
    <property type="match status" value="1"/>
</dbReference>
<feature type="region of interest" description="Disordered" evidence="5">
    <location>
        <begin position="732"/>
        <end position="783"/>
    </location>
</feature>
<keyword evidence="1" id="KW-0479">Metal-binding</keyword>
<feature type="region of interest" description="Disordered" evidence="5">
    <location>
        <begin position="1"/>
        <end position="27"/>
    </location>
</feature>
<evidence type="ECO:0000256" key="1">
    <source>
        <dbReference type="ARBA" id="ARBA00022723"/>
    </source>
</evidence>
<evidence type="ECO:0000256" key="2">
    <source>
        <dbReference type="ARBA" id="ARBA00022771"/>
    </source>
</evidence>
<dbReference type="OrthoDB" id="429607at2759"/>
<organism evidence="8 9">
    <name type="scientific">Perkinsus olseni</name>
    <name type="common">Perkinsus atlanticus</name>
    <dbReference type="NCBI Taxonomy" id="32597"/>
    <lineage>
        <taxon>Eukaryota</taxon>
        <taxon>Sar</taxon>
        <taxon>Alveolata</taxon>
        <taxon>Perkinsozoa</taxon>
        <taxon>Perkinsea</taxon>
        <taxon>Perkinsida</taxon>
        <taxon>Perkinsidae</taxon>
        <taxon>Perkinsus</taxon>
    </lineage>
</organism>
<reference evidence="8 9" key="1">
    <citation type="submission" date="2020-04" db="EMBL/GenBank/DDBJ databases">
        <title>Perkinsus olseni comparative genomics.</title>
        <authorList>
            <person name="Bogema D.R."/>
        </authorList>
    </citation>
    <scope>NUCLEOTIDE SEQUENCE [LARGE SCALE GENOMIC DNA]</scope>
    <source>
        <strain evidence="8">00978-12</strain>
    </source>
</reference>
<dbReference type="InterPro" id="IPR018957">
    <property type="entry name" value="Znf_C3HC4_RING-type"/>
</dbReference>
<dbReference type="SMART" id="SM01197">
    <property type="entry name" value="FANCL_C"/>
    <property type="match status" value="1"/>
</dbReference>
<dbReference type="SUPFAM" id="SSF57850">
    <property type="entry name" value="RING/U-box"/>
    <property type="match status" value="1"/>
</dbReference>
<evidence type="ECO:0000259" key="7">
    <source>
        <dbReference type="PROSITE" id="PS50089"/>
    </source>
</evidence>
<dbReference type="Pfam" id="PF04536">
    <property type="entry name" value="TPM_phosphatase"/>
    <property type="match status" value="1"/>
</dbReference>
<comment type="caution">
    <text evidence="8">The sequence shown here is derived from an EMBL/GenBank/DDBJ whole genome shotgun (WGS) entry which is preliminary data.</text>
</comment>
<feature type="compositionally biased region" description="Polar residues" evidence="5">
    <location>
        <begin position="732"/>
        <end position="746"/>
    </location>
</feature>
<dbReference type="EMBL" id="JABANP010000287">
    <property type="protein sequence ID" value="KAF4684909.1"/>
    <property type="molecule type" value="Genomic_DNA"/>
</dbReference>
<dbReference type="InterPro" id="IPR007621">
    <property type="entry name" value="TPM_dom"/>
</dbReference>
<evidence type="ECO:0000256" key="4">
    <source>
        <dbReference type="PROSITE-ProRule" id="PRU00175"/>
    </source>
</evidence>
<gene>
    <name evidence="8" type="ORF">FOZ60_007153</name>
</gene>
<sequence length="783" mass="85764">MTASIRATHGPSSSAPPGPGPGRRFWGLPLAGRSGGAAAPAQEILKRFLVELDAFIPEEKAREGCAAIYRLEEIRDHREYVNEEETIMLCVEGSGFDLHQLRSTVKGEAAYRTLCEETQTRFIEMQQGLSSRIHDLEAEKIVLLERVEELEDALRLSMQKKDDVEEPLRNGFVTTRRTPPIEQRAFHPPPRRKKGAKKPPGVSSNNRRASYGGVIEYRGPSKAEGRRSLGSDDGAIVSSSPSYHRQQQQQQQAFTPPPTPPPALVTSRPSTGSGNGSSTQHPRTANSLLDYRPSNTSSRVTLGLLGMDVKAPSLINKRCVEVDQQSEQSCATTTTTTTISIQSDESEGVITECDVTSRVKEYVVAAFEYPDPQHDPERCGLSTPGWICDPDRYLSRDEINFLDQELRKGFAVNSECGPYQLAVAISRNTWPVGGVERFARSIHNAWGVGHAPCDSGVVMALDIGNREMFISTGKAANDRMSTSSASVIIDRMRPFMREYKYAEGIFEGVKLIRQVVDTGEQLSGITFPLILFFTLFFGIWGCVIFFFIKACLQNRRTSAVRRQLGRMEKERAEALQGHFRQTSCPICLEDFELHPSSDKKNDESAEQQAPLTGQECELLRCGHKFHKACLQEWQEQGIHRARDGLRCPVCRKDVNKDEDSDDEHGGGGPNGGGKRVPSSSSSTGLGGGMTYVGPFYPGYEYGPLWDFQMMRLRHPGIVTDGFVQQYSWTSLGTGTSSCPMPSQDRSINPPPPPSSHQGGGGSGFGGSNFGGGGASGGGAGGSW</sequence>
<dbReference type="InterPro" id="IPR001841">
    <property type="entry name" value="Znf_RING"/>
</dbReference>
<dbReference type="InterPro" id="IPR013083">
    <property type="entry name" value="Znf_RING/FYVE/PHD"/>
</dbReference>